<evidence type="ECO:0000313" key="2">
    <source>
        <dbReference type="EMBL" id="HCK23999.1"/>
    </source>
</evidence>
<protein>
    <recommendedName>
        <fullName evidence="4">Carbohydrate-binding domain-containing protein</fullName>
    </recommendedName>
</protein>
<keyword evidence="1" id="KW-0732">Signal</keyword>
<dbReference type="Proteomes" id="UP000263098">
    <property type="component" value="Unassembled WGS sequence"/>
</dbReference>
<dbReference type="AlphaFoldDB" id="A0A3D2SDS3"/>
<proteinExistence type="predicted"/>
<sequence length="500" mass="51003">MMKRYLIACYMMALAGALCLGCTSDTDEVTDENGDTSGEVITEPSDDDLVENATFSTVVGIVYSGTTASVTNTASGVTVSQSGANVVITSTIEGVEYVLSGTTTAGSLKIYSDYKFKLNFNGVDITSTSGPAINIQSHKRVFAVLTEGTVNKLTDSSSYPTSTEDQKGCFFSEGQLIFSGSGSLTVSGKYKHAVCSDDYILIRQGVQLTVAAAATDGIHTNEAILIEGGTVQVTSTDEGINCDEGAVVINDGTVTVTTKAASAKGIKGYGNVTINGGTINVTAKGGDSSEGIESKSVLTINGGTVEVTAYDDCINAASGIVITGGSVYCYSSNNDGIDSNGPLTISGGLIVSSGTTSPEEGIDCDQNTFKITGGTLVGFGGATSTPTSSASTQRSLIYGGSGTSNQYFSVVSSTGETVLVCKIPRTYSQMTLLFSSPSLTAGTSYTIYSGGTVSGGTYFHGLYTAGTYTAGTQLSTFTSSSVVTQVGNVSTGGGGQPGWR</sequence>
<dbReference type="Pfam" id="PF14262">
    <property type="entry name" value="Cthe_2159"/>
    <property type="match status" value="1"/>
</dbReference>
<accession>A0A3D2SDS3</accession>
<reference evidence="2 3" key="1">
    <citation type="journal article" date="2018" name="Nat. Biotechnol.">
        <title>A standardized bacterial taxonomy based on genome phylogeny substantially revises the tree of life.</title>
        <authorList>
            <person name="Parks D.H."/>
            <person name="Chuvochina M."/>
            <person name="Waite D.W."/>
            <person name="Rinke C."/>
            <person name="Skarshewski A."/>
            <person name="Chaumeil P.A."/>
            <person name="Hugenholtz P."/>
        </authorList>
    </citation>
    <scope>NUCLEOTIDE SEQUENCE [LARGE SCALE GENOMIC DNA]</scope>
    <source>
        <strain evidence="2">UBA9667</strain>
    </source>
</reference>
<organism evidence="2 3">
    <name type="scientific">Bacteroides graminisolvens</name>
    <dbReference type="NCBI Taxonomy" id="477666"/>
    <lineage>
        <taxon>Bacteria</taxon>
        <taxon>Pseudomonadati</taxon>
        <taxon>Bacteroidota</taxon>
        <taxon>Bacteroidia</taxon>
        <taxon>Bacteroidales</taxon>
        <taxon>Bacteroidaceae</taxon>
        <taxon>Bacteroides</taxon>
    </lineage>
</organism>
<comment type="caution">
    <text evidence="2">The sequence shown here is derived from an EMBL/GenBank/DDBJ whole genome shotgun (WGS) entry which is preliminary data.</text>
</comment>
<evidence type="ECO:0008006" key="4">
    <source>
        <dbReference type="Google" id="ProtNLM"/>
    </source>
</evidence>
<evidence type="ECO:0000256" key="1">
    <source>
        <dbReference type="SAM" id="SignalP"/>
    </source>
</evidence>
<gene>
    <name evidence="2" type="ORF">DHW31_04315</name>
</gene>
<name>A0A3D2SDS3_9BACE</name>
<evidence type="ECO:0000313" key="3">
    <source>
        <dbReference type="Proteomes" id="UP000263098"/>
    </source>
</evidence>
<feature type="signal peptide" evidence="1">
    <location>
        <begin position="1"/>
        <end position="20"/>
    </location>
</feature>
<dbReference type="EMBL" id="DPVG01000158">
    <property type="protein sequence ID" value="HCK23999.1"/>
    <property type="molecule type" value="Genomic_DNA"/>
</dbReference>
<feature type="chain" id="PRO_5017765140" description="Carbohydrate-binding domain-containing protein" evidence="1">
    <location>
        <begin position="21"/>
        <end position="500"/>
    </location>
</feature>
<dbReference type="InterPro" id="IPR025584">
    <property type="entry name" value="Cthe_2159"/>
</dbReference>